<dbReference type="EMBL" id="JAAALK010000086">
    <property type="protein sequence ID" value="KAG8082165.1"/>
    <property type="molecule type" value="Genomic_DNA"/>
</dbReference>
<organism evidence="2 3">
    <name type="scientific">Zizania palustris</name>
    <name type="common">Northern wild rice</name>
    <dbReference type="NCBI Taxonomy" id="103762"/>
    <lineage>
        <taxon>Eukaryota</taxon>
        <taxon>Viridiplantae</taxon>
        <taxon>Streptophyta</taxon>
        <taxon>Embryophyta</taxon>
        <taxon>Tracheophyta</taxon>
        <taxon>Spermatophyta</taxon>
        <taxon>Magnoliopsida</taxon>
        <taxon>Liliopsida</taxon>
        <taxon>Poales</taxon>
        <taxon>Poaceae</taxon>
        <taxon>BOP clade</taxon>
        <taxon>Oryzoideae</taxon>
        <taxon>Oryzeae</taxon>
        <taxon>Zizaniinae</taxon>
        <taxon>Zizania</taxon>
    </lineage>
</organism>
<comment type="caution">
    <text evidence="2">The sequence shown here is derived from an EMBL/GenBank/DDBJ whole genome shotgun (WGS) entry which is preliminary data.</text>
</comment>
<gene>
    <name evidence="2" type="ORF">GUJ93_ZPchr0014g46573</name>
    <name evidence="1" type="ORF">GUJ93_ZPchr0014g46687</name>
</gene>
<dbReference type="AlphaFoldDB" id="A0A8J5TER0"/>
<name>A0A8J5TER0_ZIZPA</name>
<evidence type="ECO:0000313" key="1">
    <source>
        <dbReference type="EMBL" id="KAG8082164.1"/>
    </source>
</evidence>
<evidence type="ECO:0000313" key="2">
    <source>
        <dbReference type="EMBL" id="KAG8082165.1"/>
    </source>
</evidence>
<protein>
    <submittedName>
        <fullName evidence="2">Uncharacterized protein</fullName>
    </submittedName>
</protein>
<evidence type="ECO:0000313" key="3">
    <source>
        <dbReference type="Proteomes" id="UP000729402"/>
    </source>
</evidence>
<keyword evidence="3" id="KW-1185">Reference proteome</keyword>
<dbReference type="EMBL" id="JAAALK010000086">
    <property type="protein sequence ID" value="KAG8082164.1"/>
    <property type="molecule type" value="Genomic_DNA"/>
</dbReference>
<accession>A0A8J5TER0</accession>
<reference evidence="2" key="1">
    <citation type="journal article" date="2021" name="bioRxiv">
        <title>Whole Genome Assembly and Annotation of Northern Wild Rice, Zizania palustris L., Supports a Whole Genome Duplication in the Zizania Genus.</title>
        <authorList>
            <person name="Haas M."/>
            <person name="Kono T."/>
            <person name="Macchietto M."/>
            <person name="Millas R."/>
            <person name="McGilp L."/>
            <person name="Shao M."/>
            <person name="Duquette J."/>
            <person name="Hirsch C.N."/>
            <person name="Kimball J."/>
        </authorList>
    </citation>
    <scope>NUCLEOTIDE SEQUENCE</scope>
    <source>
        <tissue evidence="2">Fresh leaf tissue</tissue>
    </source>
</reference>
<dbReference type="Proteomes" id="UP000729402">
    <property type="component" value="Unassembled WGS sequence"/>
</dbReference>
<sequence length="99" mass="11339">MALFSLRTPPNLSGWDLFWRVRQPAELLLSSWILVPVHAAACHHQHCSVCIDCNMQHMKTEPVGLRHEEADAREEDNLYQRLRSSAVKTSGGGKAYRRR</sequence>
<reference evidence="2" key="2">
    <citation type="submission" date="2021-02" db="EMBL/GenBank/DDBJ databases">
        <authorList>
            <person name="Kimball J.A."/>
            <person name="Haas M.W."/>
            <person name="Macchietto M."/>
            <person name="Kono T."/>
            <person name="Duquette J."/>
            <person name="Shao M."/>
        </authorList>
    </citation>
    <scope>NUCLEOTIDE SEQUENCE</scope>
    <source>
        <tissue evidence="2">Fresh leaf tissue</tissue>
    </source>
</reference>
<proteinExistence type="predicted"/>